<dbReference type="AlphaFoldDB" id="A0A5N4WK15"/>
<dbReference type="Proteomes" id="UP000325788">
    <property type="component" value="Unassembled WGS sequence"/>
</dbReference>
<comment type="caution">
    <text evidence="1">The sequence shown here is derived from an EMBL/GenBank/DDBJ whole genome shotgun (WGS) entry which is preliminary data.</text>
</comment>
<dbReference type="RefSeq" id="WP_151504179.1">
    <property type="nucleotide sequence ID" value="NZ_VXLD01000002.1"/>
</dbReference>
<organism evidence="1 2">
    <name type="scientific">Acinetobacter tandoii</name>
    <dbReference type="NCBI Taxonomy" id="202954"/>
    <lineage>
        <taxon>Bacteria</taxon>
        <taxon>Pseudomonadati</taxon>
        <taxon>Pseudomonadota</taxon>
        <taxon>Gammaproteobacteria</taxon>
        <taxon>Moraxellales</taxon>
        <taxon>Moraxellaceae</taxon>
        <taxon>Acinetobacter</taxon>
    </lineage>
</organism>
<reference evidence="1 2" key="1">
    <citation type="submission" date="2019-09" db="EMBL/GenBank/DDBJ databases">
        <title>Draft genome sequence of Acinetobacter tandoii W4-4-4 isolated from environmental water sample.</title>
        <authorList>
            <person name="Wee S.K."/>
            <person name="Yan B."/>
            <person name="Mustaffa S.B."/>
            <person name="Yap E.P.H."/>
        </authorList>
    </citation>
    <scope>NUCLEOTIDE SEQUENCE [LARGE SCALE GENOMIC DNA]</scope>
    <source>
        <strain evidence="1 2">W4-4-4</strain>
    </source>
</reference>
<protein>
    <submittedName>
        <fullName evidence="1">Uncharacterized protein</fullName>
    </submittedName>
</protein>
<proteinExistence type="predicted"/>
<evidence type="ECO:0000313" key="1">
    <source>
        <dbReference type="EMBL" id="KAB1858051.1"/>
    </source>
</evidence>
<name>A0A5N4WK15_9GAMM</name>
<gene>
    <name evidence="1" type="ORF">F4W09_04760</name>
</gene>
<accession>A0A5N4WK15</accession>
<evidence type="ECO:0000313" key="2">
    <source>
        <dbReference type="Proteomes" id="UP000325788"/>
    </source>
</evidence>
<dbReference type="EMBL" id="VXLD01000002">
    <property type="protein sequence ID" value="KAB1858051.1"/>
    <property type="molecule type" value="Genomic_DNA"/>
</dbReference>
<sequence length="122" mass="14209">MISNIQEKYDQLNSVQKDIFAGYGLRQIKHFIEYCLPEVQPLLPENSVIEGINTSGMVQAVQQDTRKCYVWDGTTWNVSANFIPIMDTTDDFQLVWEIFDLSRYELIELSHVHRDFLGNVHV</sequence>